<keyword evidence="2" id="KW-1015">Disulfide bond</keyword>
<dbReference type="Pfam" id="PF13927">
    <property type="entry name" value="Ig_3"/>
    <property type="match status" value="1"/>
</dbReference>
<accession>A0A401T4G8</accession>
<dbReference type="SMART" id="SM00409">
    <property type="entry name" value="IG"/>
    <property type="match status" value="3"/>
</dbReference>
<dbReference type="OrthoDB" id="9950534at2759"/>
<evidence type="ECO:0000256" key="2">
    <source>
        <dbReference type="ARBA" id="ARBA00023157"/>
    </source>
</evidence>
<dbReference type="STRING" id="137246.A0A401T4G8"/>
<feature type="domain" description="Ig-like" evidence="3">
    <location>
        <begin position="246"/>
        <end position="338"/>
    </location>
</feature>
<evidence type="ECO:0000313" key="5">
    <source>
        <dbReference type="Proteomes" id="UP000287033"/>
    </source>
</evidence>
<dbReference type="InterPro" id="IPR036179">
    <property type="entry name" value="Ig-like_dom_sf"/>
</dbReference>
<dbReference type="Gene3D" id="2.60.40.10">
    <property type="entry name" value="Immunoglobulins"/>
    <property type="match status" value="2"/>
</dbReference>
<keyword evidence="5" id="KW-1185">Reference proteome</keyword>
<dbReference type="PANTHER" id="PTHR11481:SF60">
    <property type="entry name" value="IG-LIKE DOMAIN-CONTAINING PROTEIN"/>
    <property type="match status" value="1"/>
</dbReference>
<dbReference type="GO" id="GO:0004888">
    <property type="term" value="F:transmembrane signaling receptor activity"/>
    <property type="evidence" value="ECO:0007669"/>
    <property type="project" value="TreeGrafter"/>
</dbReference>
<keyword evidence="1" id="KW-0732">Signal</keyword>
<protein>
    <recommendedName>
        <fullName evidence="3">Ig-like domain-containing protein</fullName>
    </recommendedName>
</protein>
<dbReference type="GO" id="GO:0006955">
    <property type="term" value="P:immune response"/>
    <property type="evidence" value="ECO:0007669"/>
    <property type="project" value="TreeGrafter"/>
</dbReference>
<proteinExistence type="predicted"/>
<organism evidence="4 5">
    <name type="scientific">Chiloscyllium punctatum</name>
    <name type="common">Brownbanded bambooshark</name>
    <name type="synonym">Hemiscyllium punctatum</name>
    <dbReference type="NCBI Taxonomy" id="137246"/>
    <lineage>
        <taxon>Eukaryota</taxon>
        <taxon>Metazoa</taxon>
        <taxon>Chordata</taxon>
        <taxon>Craniata</taxon>
        <taxon>Vertebrata</taxon>
        <taxon>Chondrichthyes</taxon>
        <taxon>Elasmobranchii</taxon>
        <taxon>Galeomorphii</taxon>
        <taxon>Galeoidea</taxon>
        <taxon>Orectolobiformes</taxon>
        <taxon>Hemiscylliidae</taxon>
        <taxon>Chiloscyllium</taxon>
    </lineage>
</organism>
<dbReference type="AlphaFoldDB" id="A0A401T4G8"/>
<dbReference type="GO" id="GO:0007166">
    <property type="term" value="P:cell surface receptor signaling pathway"/>
    <property type="evidence" value="ECO:0007669"/>
    <property type="project" value="TreeGrafter"/>
</dbReference>
<comment type="caution">
    <text evidence="4">The sequence shown here is derived from an EMBL/GenBank/DDBJ whole genome shotgun (WGS) entry which is preliminary data.</text>
</comment>
<dbReference type="Proteomes" id="UP000287033">
    <property type="component" value="Unassembled WGS sequence"/>
</dbReference>
<dbReference type="PANTHER" id="PTHR11481">
    <property type="entry name" value="IMMUNOGLOBULIN FC RECEPTOR"/>
    <property type="match status" value="1"/>
</dbReference>
<dbReference type="InterPro" id="IPR007110">
    <property type="entry name" value="Ig-like_dom"/>
</dbReference>
<gene>
    <name evidence="4" type="ORF">chiPu_0016070</name>
</gene>
<feature type="domain" description="Ig-like" evidence="3">
    <location>
        <begin position="78"/>
        <end position="154"/>
    </location>
</feature>
<dbReference type="GO" id="GO:0009897">
    <property type="term" value="C:external side of plasma membrane"/>
    <property type="evidence" value="ECO:0007669"/>
    <property type="project" value="TreeGrafter"/>
</dbReference>
<dbReference type="InterPro" id="IPR003599">
    <property type="entry name" value="Ig_sub"/>
</dbReference>
<dbReference type="InterPro" id="IPR013783">
    <property type="entry name" value="Ig-like_fold"/>
</dbReference>
<dbReference type="InterPro" id="IPR050488">
    <property type="entry name" value="Ig_Fc_receptor"/>
</dbReference>
<dbReference type="EMBL" id="BEZZ01001019">
    <property type="protein sequence ID" value="GCC37566.1"/>
    <property type="molecule type" value="Genomic_DNA"/>
</dbReference>
<evidence type="ECO:0000259" key="3">
    <source>
        <dbReference type="PROSITE" id="PS50835"/>
    </source>
</evidence>
<name>A0A401T4G8_CHIPU</name>
<reference evidence="4 5" key="1">
    <citation type="journal article" date="2018" name="Nat. Ecol. Evol.">
        <title>Shark genomes provide insights into elasmobranch evolution and the origin of vertebrates.</title>
        <authorList>
            <person name="Hara Y"/>
            <person name="Yamaguchi K"/>
            <person name="Onimaru K"/>
            <person name="Kadota M"/>
            <person name="Koyanagi M"/>
            <person name="Keeley SD"/>
            <person name="Tatsumi K"/>
            <person name="Tanaka K"/>
            <person name="Motone F"/>
            <person name="Kageyama Y"/>
            <person name="Nozu R"/>
            <person name="Adachi N"/>
            <person name="Nishimura O"/>
            <person name="Nakagawa R"/>
            <person name="Tanegashima C"/>
            <person name="Kiyatake I"/>
            <person name="Matsumoto R"/>
            <person name="Murakumo K"/>
            <person name="Nishida K"/>
            <person name="Terakita A"/>
            <person name="Kuratani S"/>
            <person name="Sato K"/>
            <person name="Hyodo S Kuraku.S."/>
        </authorList>
    </citation>
    <scope>NUCLEOTIDE SEQUENCE [LARGE SCALE GENOMIC DNA]</scope>
</reference>
<evidence type="ECO:0000256" key="1">
    <source>
        <dbReference type="ARBA" id="ARBA00022729"/>
    </source>
</evidence>
<dbReference type="PROSITE" id="PS50835">
    <property type="entry name" value="IG_LIKE"/>
    <property type="match status" value="3"/>
</dbReference>
<sequence length="401" mass="44961">MNAMNQGKLPLSLSLSFSEVACGFFLILSAAKSKGMSSGSLSTVPQSEISRDQEGCKEHFVSGGIRYVDNVTFHGQYAEVVISQPRDGVIKEGEWFTLMCRYNNGFVTACWYKNNIYEDIAYQLRRKADSKTGGSYQCQNWSSSSRGETLKVVTIASDMTLTVQVHSTTLLLGETSVLKCSSYSWGFGRDYSFLWYRNNFLIEEEHEPEYTIAMARFSDGATYRCEQKLGFRKWISQNVSLIVKVPVAGVFLKLRTNKTEILIGSSPVLECVLSRGTRPYFQWYFQQKALNNVSMNYNFSSDWRELAIESFQSQHIGQYQCGAINRGPSGMIFNVTSNPIDLTLPVSSCAGAVYCSVKNTDTHNDDSKMDDSLLYSVVTISKPRNAGKGYNKHTSITFLAQ</sequence>
<evidence type="ECO:0000313" key="4">
    <source>
        <dbReference type="EMBL" id="GCC37566.1"/>
    </source>
</evidence>
<feature type="domain" description="Ig-like" evidence="3">
    <location>
        <begin position="157"/>
        <end position="225"/>
    </location>
</feature>
<dbReference type="SUPFAM" id="SSF48726">
    <property type="entry name" value="Immunoglobulin"/>
    <property type="match status" value="2"/>
</dbReference>